<dbReference type="AlphaFoldDB" id="A0A6J7N8F7"/>
<dbReference type="EMBL" id="CAFBMN010000037">
    <property type="protein sequence ID" value="CAB4905771.1"/>
    <property type="molecule type" value="Genomic_DNA"/>
</dbReference>
<accession>A0A6J7N8F7</accession>
<dbReference type="EMBL" id="CAFBOP010000031">
    <property type="protein sequence ID" value="CAB4987262.1"/>
    <property type="molecule type" value="Genomic_DNA"/>
</dbReference>
<sequence>MKSSRGLLVALALISVLGISIGAYTFLHRAVSEQVYVYDCGIVDFKPTTMTQYCADAGVGVANIKWESWSAKGATGTGDYAANNCEPSCVAGTWKYAKVNITLSKPVKDKGKSVLSRIDVQTQDPKELLPLLKTSSEGWDLEANSLNG</sequence>
<proteinExistence type="predicted"/>
<reference evidence="2" key="1">
    <citation type="submission" date="2020-05" db="EMBL/GenBank/DDBJ databases">
        <authorList>
            <person name="Chiriac C."/>
            <person name="Salcher M."/>
            <person name="Ghai R."/>
            <person name="Kavagutti S V."/>
        </authorList>
    </citation>
    <scope>NUCLEOTIDE SEQUENCE</scope>
</reference>
<organism evidence="2">
    <name type="scientific">freshwater metagenome</name>
    <dbReference type="NCBI Taxonomy" id="449393"/>
    <lineage>
        <taxon>unclassified sequences</taxon>
        <taxon>metagenomes</taxon>
        <taxon>ecological metagenomes</taxon>
    </lineage>
</organism>
<name>A0A6J7N8F7_9ZZZZ</name>
<gene>
    <name evidence="1" type="ORF">UFOPK3587_00757</name>
    <name evidence="2" type="ORF">UFOPK3984_00802</name>
</gene>
<evidence type="ECO:0000313" key="2">
    <source>
        <dbReference type="EMBL" id="CAB4987262.1"/>
    </source>
</evidence>
<protein>
    <submittedName>
        <fullName evidence="2">Unannotated protein</fullName>
    </submittedName>
</protein>
<evidence type="ECO:0000313" key="1">
    <source>
        <dbReference type="EMBL" id="CAB4905771.1"/>
    </source>
</evidence>